<accession>A0A7M1AW83</accession>
<organism evidence="2 3">
    <name type="scientific">Sulfurimonas marina</name>
    <dbReference type="NCBI Taxonomy" id="2590551"/>
    <lineage>
        <taxon>Bacteria</taxon>
        <taxon>Pseudomonadati</taxon>
        <taxon>Campylobacterota</taxon>
        <taxon>Epsilonproteobacteria</taxon>
        <taxon>Campylobacterales</taxon>
        <taxon>Sulfurimonadaceae</taxon>
        <taxon>Sulfurimonas</taxon>
    </lineage>
</organism>
<evidence type="ECO:0000256" key="1">
    <source>
        <dbReference type="SAM" id="Phobius"/>
    </source>
</evidence>
<dbReference type="RefSeq" id="WP_193113032.1">
    <property type="nucleotide sequence ID" value="NZ_CP041165.1"/>
</dbReference>
<keyword evidence="1" id="KW-1133">Transmembrane helix</keyword>
<proteinExistence type="predicted"/>
<evidence type="ECO:0000313" key="3">
    <source>
        <dbReference type="Proteomes" id="UP000593910"/>
    </source>
</evidence>
<dbReference type="KEGG" id="smax:FJR03_08175"/>
<dbReference type="SUPFAM" id="SSF54523">
    <property type="entry name" value="Pili subunits"/>
    <property type="match status" value="1"/>
</dbReference>
<name>A0A7M1AW83_9BACT</name>
<dbReference type="AlphaFoldDB" id="A0A7M1AW83"/>
<dbReference type="InterPro" id="IPR012902">
    <property type="entry name" value="N_methyl_site"/>
</dbReference>
<gene>
    <name evidence="2" type="ORF">FJR03_08175</name>
</gene>
<feature type="transmembrane region" description="Helical" evidence="1">
    <location>
        <begin position="7"/>
        <end position="25"/>
    </location>
</feature>
<dbReference type="EMBL" id="CP041165">
    <property type="protein sequence ID" value="QOP41713.1"/>
    <property type="molecule type" value="Genomic_DNA"/>
</dbReference>
<dbReference type="Gene3D" id="3.30.700.10">
    <property type="entry name" value="Glycoprotein, Type 4 Pilin"/>
    <property type="match status" value="1"/>
</dbReference>
<sequence length="167" mass="19688">MRKAFTLIELMISIVILSIIMVFLYKSYAELNGQNKIYKEATDKIEKIESIKQTIFLDLSMSFQETIVILPQDKKIDILFFQSSHSIHDRINPYIGYIVQDKKLYRIESLQVLKAYPLDSRIDFDIDYLGKVNNFRIYPSQKEDSLYLVDVSLKDLERILMKIKSFS</sequence>
<protein>
    <submittedName>
        <fullName evidence="2">Prepilin-type N-terminal cleavage/methylation domain-containing protein</fullName>
    </submittedName>
</protein>
<keyword evidence="1" id="KW-0812">Transmembrane</keyword>
<dbReference type="Pfam" id="PF07963">
    <property type="entry name" value="N_methyl"/>
    <property type="match status" value="1"/>
</dbReference>
<dbReference type="InterPro" id="IPR045584">
    <property type="entry name" value="Pilin-like"/>
</dbReference>
<dbReference type="NCBIfam" id="TIGR02532">
    <property type="entry name" value="IV_pilin_GFxxxE"/>
    <property type="match status" value="1"/>
</dbReference>
<keyword evidence="1" id="KW-0472">Membrane</keyword>
<reference evidence="2 3" key="1">
    <citation type="submission" date="2019-06" db="EMBL/GenBank/DDBJ databases">
        <title>Sulfurimonas gotlandica sp. nov., a chemoautotrophic and psychrotolerant epsilonproteobacterium isolated from a pelagic redoxcline, and an emended description of the genus Sulfurimonas.</title>
        <authorList>
            <person name="Wang S."/>
            <person name="Jiang L."/>
            <person name="Shao Z."/>
        </authorList>
    </citation>
    <scope>NUCLEOTIDE SEQUENCE [LARGE SCALE GENOMIC DNA]</scope>
    <source>
        <strain evidence="2 3">B2</strain>
    </source>
</reference>
<evidence type="ECO:0000313" key="2">
    <source>
        <dbReference type="EMBL" id="QOP41713.1"/>
    </source>
</evidence>
<dbReference type="Proteomes" id="UP000593910">
    <property type="component" value="Chromosome"/>
</dbReference>
<keyword evidence="3" id="KW-1185">Reference proteome</keyword>